<gene>
    <name evidence="2" type="ORF">ACFFR3_12360</name>
</gene>
<evidence type="ECO:0000313" key="2">
    <source>
        <dbReference type="EMBL" id="MFB9470306.1"/>
    </source>
</evidence>
<protein>
    <recommendedName>
        <fullName evidence="4">Lipoprotein</fullName>
    </recommendedName>
</protein>
<name>A0ABV5NJ30_9ACTN</name>
<dbReference type="PROSITE" id="PS51257">
    <property type="entry name" value="PROKAR_LIPOPROTEIN"/>
    <property type="match status" value="1"/>
</dbReference>
<evidence type="ECO:0000256" key="1">
    <source>
        <dbReference type="SAM" id="SignalP"/>
    </source>
</evidence>
<keyword evidence="3" id="KW-1185">Reference proteome</keyword>
<dbReference type="EMBL" id="JBHMCF010000011">
    <property type="protein sequence ID" value="MFB9470306.1"/>
    <property type="molecule type" value="Genomic_DNA"/>
</dbReference>
<feature type="signal peptide" evidence="1">
    <location>
        <begin position="1"/>
        <end position="18"/>
    </location>
</feature>
<evidence type="ECO:0000313" key="3">
    <source>
        <dbReference type="Proteomes" id="UP001589568"/>
    </source>
</evidence>
<dbReference type="Proteomes" id="UP001589568">
    <property type="component" value="Unassembled WGS sequence"/>
</dbReference>
<organism evidence="2 3">
    <name type="scientific">Nonomuraea salmonea</name>
    <dbReference type="NCBI Taxonomy" id="46181"/>
    <lineage>
        <taxon>Bacteria</taxon>
        <taxon>Bacillati</taxon>
        <taxon>Actinomycetota</taxon>
        <taxon>Actinomycetes</taxon>
        <taxon>Streptosporangiales</taxon>
        <taxon>Streptosporangiaceae</taxon>
        <taxon>Nonomuraea</taxon>
    </lineage>
</organism>
<keyword evidence="1" id="KW-0732">Signal</keyword>
<sequence>MKVVAAILACLAALTSCSGEPEPPPLAEAARTLVSDGDAVVSSLKDRVTGLTQERADGPDRISACGTDMQRRSYVAKASFVDATKENPSSLVGILKGELFSRGYHDEIVDNLDLREDKTSVAVLVNPEAGLTYILFTRLDSAPNVVIVGKTECYPRGG</sequence>
<proteinExistence type="predicted"/>
<dbReference type="RefSeq" id="WP_345402541.1">
    <property type="nucleotide sequence ID" value="NZ_BAAAXS010000001.1"/>
</dbReference>
<accession>A0ABV5NJ30</accession>
<evidence type="ECO:0008006" key="4">
    <source>
        <dbReference type="Google" id="ProtNLM"/>
    </source>
</evidence>
<comment type="caution">
    <text evidence="2">The sequence shown here is derived from an EMBL/GenBank/DDBJ whole genome shotgun (WGS) entry which is preliminary data.</text>
</comment>
<feature type="chain" id="PRO_5045847951" description="Lipoprotein" evidence="1">
    <location>
        <begin position="19"/>
        <end position="158"/>
    </location>
</feature>
<reference evidence="2 3" key="1">
    <citation type="submission" date="2024-09" db="EMBL/GenBank/DDBJ databases">
        <authorList>
            <person name="Sun Q."/>
            <person name="Mori K."/>
        </authorList>
    </citation>
    <scope>NUCLEOTIDE SEQUENCE [LARGE SCALE GENOMIC DNA]</scope>
    <source>
        <strain evidence="2 3">JCM 3324</strain>
    </source>
</reference>